<dbReference type="EMBL" id="PYDT01000011">
    <property type="protein sequence ID" value="THU45170.1"/>
    <property type="molecule type" value="Genomic_DNA"/>
</dbReference>
<evidence type="ECO:0000313" key="3">
    <source>
        <dbReference type="Proteomes" id="UP000317650"/>
    </source>
</evidence>
<dbReference type="AlphaFoldDB" id="A0A4S8IAX3"/>
<name>A0A4S8IAX3_MUSBA</name>
<protein>
    <submittedName>
        <fullName evidence="2">Uncharacterized protein</fullName>
    </submittedName>
</protein>
<organism evidence="2 3">
    <name type="scientific">Musa balbisiana</name>
    <name type="common">Banana</name>
    <dbReference type="NCBI Taxonomy" id="52838"/>
    <lineage>
        <taxon>Eukaryota</taxon>
        <taxon>Viridiplantae</taxon>
        <taxon>Streptophyta</taxon>
        <taxon>Embryophyta</taxon>
        <taxon>Tracheophyta</taxon>
        <taxon>Spermatophyta</taxon>
        <taxon>Magnoliopsida</taxon>
        <taxon>Liliopsida</taxon>
        <taxon>Zingiberales</taxon>
        <taxon>Musaceae</taxon>
        <taxon>Musa</taxon>
    </lineage>
</organism>
<dbReference type="Proteomes" id="UP000317650">
    <property type="component" value="Chromosome 2"/>
</dbReference>
<keyword evidence="3" id="KW-1185">Reference proteome</keyword>
<evidence type="ECO:0000313" key="2">
    <source>
        <dbReference type="EMBL" id="THU45170.1"/>
    </source>
</evidence>
<feature type="region of interest" description="Disordered" evidence="1">
    <location>
        <begin position="371"/>
        <end position="405"/>
    </location>
</feature>
<proteinExistence type="predicted"/>
<sequence length="405" mass="44139">MVLMVGILPITCSVLDPFRNQQPCPAPSWTTVTDGLGRLREKLGKDVSLFKKCLRGVCLPASAAPARGRAPPVRPLPAGGFRLCDRRLGAASARARLSLRCGCCPRAAAACARLLPGRGLCPHAAASMRSSRVRAAACAATAMRVQPGARPAVNRGVRLAAWRPLLLLRCACAAASRSAVAAGRTQRGCCDCYRQRCCTATVTASRSSKIAIVTQMCDANSNLCFFLGCTYSSLFLKAFLLLLWRVLLFGKFSSGSIYFSRDGCVKDLSRLVCVAQPSRLCQFIFFIELFTFLLLLTKAPRSDFDQAQPIAIWTPYDGFLHSSFSCHCISSGGIWLGELLLGKSMDGAQKSARLNIRVVARIWLEEVHRKRKEKEEKERVAASEDNNDDNDDGTNTIKPKIMKLG</sequence>
<reference evidence="2 3" key="1">
    <citation type="journal article" date="2019" name="Nat. Plants">
        <title>Genome sequencing of Musa balbisiana reveals subgenome evolution and function divergence in polyploid bananas.</title>
        <authorList>
            <person name="Yao X."/>
        </authorList>
    </citation>
    <scope>NUCLEOTIDE SEQUENCE [LARGE SCALE GENOMIC DNA]</scope>
    <source>
        <strain evidence="3">cv. DH-PKW</strain>
        <tissue evidence="2">Leaves</tissue>
    </source>
</reference>
<feature type="compositionally biased region" description="Basic and acidic residues" evidence="1">
    <location>
        <begin position="371"/>
        <end position="382"/>
    </location>
</feature>
<evidence type="ECO:0000256" key="1">
    <source>
        <dbReference type="SAM" id="MobiDB-lite"/>
    </source>
</evidence>
<accession>A0A4S8IAX3</accession>
<comment type="caution">
    <text evidence="2">The sequence shown here is derived from an EMBL/GenBank/DDBJ whole genome shotgun (WGS) entry which is preliminary data.</text>
</comment>
<gene>
    <name evidence="2" type="ORF">C4D60_Mb02t15050</name>
</gene>